<evidence type="ECO:0000313" key="1">
    <source>
        <dbReference type="EMBL" id="WMV49940.1"/>
    </source>
</evidence>
<name>A0AAF0ZUK9_SOLVR</name>
<organism evidence="1 2">
    <name type="scientific">Solanum verrucosum</name>
    <dbReference type="NCBI Taxonomy" id="315347"/>
    <lineage>
        <taxon>Eukaryota</taxon>
        <taxon>Viridiplantae</taxon>
        <taxon>Streptophyta</taxon>
        <taxon>Embryophyta</taxon>
        <taxon>Tracheophyta</taxon>
        <taxon>Spermatophyta</taxon>
        <taxon>Magnoliopsida</taxon>
        <taxon>eudicotyledons</taxon>
        <taxon>Gunneridae</taxon>
        <taxon>Pentapetalae</taxon>
        <taxon>asterids</taxon>
        <taxon>lamiids</taxon>
        <taxon>Solanales</taxon>
        <taxon>Solanaceae</taxon>
        <taxon>Solanoideae</taxon>
        <taxon>Solaneae</taxon>
        <taxon>Solanum</taxon>
    </lineage>
</organism>
<evidence type="ECO:0000313" key="2">
    <source>
        <dbReference type="Proteomes" id="UP001234989"/>
    </source>
</evidence>
<accession>A0AAF0ZUK9</accession>
<dbReference type="EMBL" id="CP133621">
    <property type="protein sequence ID" value="WMV49940.1"/>
    <property type="molecule type" value="Genomic_DNA"/>
</dbReference>
<dbReference type="Proteomes" id="UP001234989">
    <property type="component" value="Chromosome 10"/>
</dbReference>
<reference evidence="1" key="1">
    <citation type="submission" date="2023-08" db="EMBL/GenBank/DDBJ databases">
        <title>A de novo genome assembly of Solanum verrucosum Schlechtendal, a Mexican diploid species geographically isolated from the other diploid A-genome species in potato relatives.</title>
        <authorList>
            <person name="Hosaka K."/>
        </authorList>
    </citation>
    <scope>NUCLEOTIDE SEQUENCE</scope>
    <source>
        <tissue evidence="1">Young leaves</tissue>
    </source>
</reference>
<proteinExistence type="predicted"/>
<gene>
    <name evidence="1" type="ORF">MTR67_043325</name>
</gene>
<protein>
    <submittedName>
        <fullName evidence="1">Uncharacterized protein</fullName>
    </submittedName>
</protein>
<sequence>MMTVRSGTSNGSLVLAMSTVWTQVVTNLVLEHRLQVS</sequence>
<keyword evidence="2" id="KW-1185">Reference proteome</keyword>
<dbReference type="AlphaFoldDB" id="A0AAF0ZUK9"/>